<dbReference type="SMART" id="SM01110">
    <property type="entry name" value="Cutinase"/>
    <property type="match status" value="1"/>
</dbReference>
<proteinExistence type="predicted"/>
<comment type="caution">
    <text evidence="3">The sequence shown here is derived from an EMBL/GenBank/DDBJ whole genome shotgun (WGS) entry which is preliminary data.</text>
</comment>
<dbReference type="Gene3D" id="3.40.50.1820">
    <property type="entry name" value="alpha/beta hydrolase"/>
    <property type="match status" value="1"/>
</dbReference>
<keyword evidence="1" id="KW-0378">Hydrolase</keyword>
<dbReference type="InterPro" id="IPR029058">
    <property type="entry name" value="AB_hydrolase_fold"/>
</dbReference>
<evidence type="ECO:0000313" key="3">
    <source>
        <dbReference type="EMBL" id="KAF2429791.1"/>
    </source>
</evidence>
<feature type="non-terminal residue" evidence="3">
    <location>
        <position position="161"/>
    </location>
</feature>
<dbReference type="PANTHER" id="PTHR33630:SF9">
    <property type="entry name" value="CUTINASE 4"/>
    <property type="match status" value="1"/>
</dbReference>
<dbReference type="OrthoDB" id="3225429at2759"/>
<keyword evidence="2" id="KW-1015">Disulfide bond</keyword>
<dbReference type="GO" id="GO:0052689">
    <property type="term" value="F:carboxylic ester hydrolase activity"/>
    <property type="evidence" value="ECO:0007669"/>
    <property type="project" value="UniProtKB-ARBA"/>
</dbReference>
<accession>A0A9P4NR74</accession>
<sequence>GFKMGPAIPPSAKDIPSGCSDFEVIIARGTSESNAKVDGKFGTIVGDPLMRNLTAIMPNARGYPYPASSNAAADTTTGRIDVIKRLTSQSAACPSQKFALVGYSLGAAVIHAAGAKMPEALVPKVLAVVLYGDPLLVSAGGVGKLPAALDDRLLENCSKGD</sequence>
<name>A0A9P4NR74_9PEZI</name>
<dbReference type="AlphaFoldDB" id="A0A9P4NR74"/>
<organism evidence="3 4">
    <name type="scientific">Tothia fuscella</name>
    <dbReference type="NCBI Taxonomy" id="1048955"/>
    <lineage>
        <taxon>Eukaryota</taxon>
        <taxon>Fungi</taxon>
        <taxon>Dikarya</taxon>
        <taxon>Ascomycota</taxon>
        <taxon>Pezizomycotina</taxon>
        <taxon>Dothideomycetes</taxon>
        <taxon>Pleosporomycetidae</taxon>
        <taxon>Venturiales</taxon>
        <taxon>Cylindrosympodiaceae</taxon>
        <taxon>Tothia</taxon>
    </lineage>
</organism>
<evidence type="ECO:0000256" key="2">
    <source>
        <dbReference type="ARBA" id="ARBA00023157"/>
    </source>
</evidence>
<dbReference type="InterPro" id="IPR000675">
    <property type="entry name" value="Cutinase/axe"/>
</dbReference>
<keyword evidence="4" id="KW-1185">Reference proteome</keyword>
<gene>
    <name evidence="3" type="ORF">EJ08DRAFT_574601</name>
</gene>
<feature type="non-terminal residue" evidence="3">
    <location>
        <position position="1"/>
    </location>
</feature>
<evidence type="ECO:0000256" key="1">
    <source>
        <dbReference type="ARBA" id="ARBA00022801"/>
    </source>
</evidence>
<dbReference type="Proteomes" id="UP000800235">
    <property type="component" value="Unassembled WGS sequence"/>
</dbReference>
<dbReference type="SUPFAM" id="SSF53474">
    <property type="entry name" value="alpha/beta-Hydrolases"/>
    <property type="match status" value="1"/>
</dbReference>
<protein>
    <submittedName>
        <fullName evidence="3">Alpha/beta-hydrolase</fullName>
    </submittedName>
</protein>
<dbReference type="EMBL" id="MU007044">
    <property type="protein sequence ID" value="KAF2429791.1"/>
    <property type="molecule type" value="Genomic_DNA"/>
</dbReference>
<evidence type="ECO:0000313" key="4">
    <source>
        <dbReference type="Proteomes" id="UP000800235"/>
    </source>
</evidence>
<dbReference type="PANTHER" id="PTHR33630">
    <property type="entry name" value="CUTINASE RV1984C-RELATED-RELATED"/>
    <property type="match status" value="1"/>
</dbReference>
<reference evidence="3" key="1">
    <citation type="journal article" date="2020" name="Stud. Mycol.">
        <title>101 Dothideomycetes genomes: a test case for predicting lifestyles and emergence of pathogens.</title>
        <authorList>
            <person name="Haridas S."/>
            <person name="Albert R."/>
            <person name="Binder M."/>
            <person name="Bloem J."/>
            <person name="Labutti K."/>
            <person name="Salamov A."/>
            <person name="Andreopoulos B."/>
            <person name="Baker S."/>
            <person name="Barry K."/>
            <person name="Bills G."/>
            <person name="Bluhm B."/>
            <person name="Cannon C."/>
            <person name="Castanera R."/>
            <person name="Culley D."/>
            <person name="Daum C."/>
            <person name="Ezra D."/>
            <person name="Gonzalez J."/>
            <person name="Henrissat B."/>
            <person name="Kuo A."/>
            <person name="Liang C."/>
            <person name="Lipzen A."/>
            <person name="Lutzoni F."/>
            <person name="Magnuson J."/>
            <person name="Mondo S."/>
            <person name="Nolan M."/>
            <person name="Ohm R."/>
            <person name="Pangilinan J."/>
            <person name="Park H.-J."/>
            <person name="Ramirez L."/>
            <person name="Alfaro M."/>
            <person name="Sun H."/>
            <person name="Tritt A."/>
            <person name="Yoshinaga Y."/>
            <person name="Zwiers L.-H."/>
            <person name="Turgeon B."/>
            <person name="Goodwin S."/>
            <person name="Spatafora J."/>
            <person name="Crous P."/>
            <person name="Grigoriev I."/>
        </authorList>
    </citation>
    <scope>NUCLEOTIDE SEQUENCE</scope>
    <source>
        <strain evidence="3">CBS 130266</strain>
    </source>
</reference>
<dbReference type="Pfam" id="PF01083">
    <property type="entry name" value="Cutinase"/>
    <property type="match status" value="1"/>
</dbReference>